<proteinExistence type="inferred from homology"/>
<dbReference type="Proteomes" id="UP001153076">
    <property type="component" value="Unassembled WGS sequence"/>
</dbReference>
<dbReference type="GO" id="GO:0005506">
    <property type="term" value="F:iron ion binding"/>
    <property type="evidence" value="ECO:0007669"/>
    <property type="project" value="InterPro"/>
</dbReference>
<dbReference type="Gene3D" id="1.10.630.10">
    <property type="entry name" value="Cytochrome P450"/>
    <property type="match status" value="1"/>
</dbReference>
<reference evidence="4" key="1">
    <citation type="submission" date="2022-04" db="EMBL/GenBank/DDBJ databases">
        <title>Carnegiea gigantea Genome sequencing and assembly v2.</title>
        <authorList>
            <person name="Copetti D."/>
            <person name="Sanderson M.J."/>
            <person name="Burquez A."/>
            <person name="Wojciechowski M.F."/>
        </authorList>
    </citation>
    <scope>NUCLEOTIDE SEQUENCE</scope>
    <source>
        <strain evidence="4">SGP5-SGP5p</strain>
        <tissue evidence="4">Aerial part</tissue>
    </source>
</reference>
<keyword evidence="5" id="KW-1185">Reference proteome</keyword>
<dbReference type="GO" id="GO:0020037">
    <property type="term" value="F:heme binding"/>
    <property type="evidence" value="ECO:0007669"/>
    <property type="project" value="InterPro"/>
</dbReference>
<dbReference type="InterPro" id="IPR002401">
    <property type="entry name" value="Cyt_P450_E_grp-I"/>
</dbReference>
<dbReference type="PANTHER" id="PTHR47950">
    <property type="entry name" value="CYTOCHROME P450, FAMILY 76, SUBFAMILY C, POLYPEPTIDE 5-RELATED"/>
    <property type="match status" value="1"/>
</dbReference>
<gene>
    <name evidence="4" type="ORF">Cgig2_013163</name>
</gene>
<evidence type="ECO:0000313" key="5">
    <source>
        <dbReference type="Proteomes" id="UP001153076"/>
    </source>
</evidence>
<comment type="cofactor">
    <cofactor evidence="2">
        <name>heme</name>
        <dbReference type="ChEBI" id="CHEBI:30413"/>
    </cofactor>
</comment>
<protein>
    <recommendedName>
        <fullName evidence="6">Cytochrome P450</fullName>
    </recommendedName>
</protein>
<name>A0A9Q1KMR9_9CARY</name>
<dbReference type="InterPro" id="IPR036396">
    <property type="entry name" value="Cyt_P450_sf"/>
</dbReference>
<keyword evidence="2 3" id="KW-0479">Metal-binding</keyword>
<keyword evidence="3" id="KW-0560">Oxidoreductase</keyword>
<dbReference type="PANTHER" id="PTHR47950:SF44">
    <property type="entry name" value="CYTOCHROME P450, FAMILY 76, SUBFAMILY C, POLYPEPTIDE 5-RELATED"/>
    <property type="match status" value="1"/>
</dbReference>
<dbReference type="EMBL" id="JAKOGI010000039">
    <property type="protein sequence ID" value="KAJ8447386.1"/>
    <property type="molecule type" value="Genomic_DNA"/>
</dbReference>
<comment type="caution">
    <text evidence="4">The sequence shown here is derived from an EMBL/GenBank/DDBJ whole genome shotgun (WGS) entry which is preliminary data.</text>
</comment>
<evidence type="ECO:0000256" key="2">
    <source>
        <dbReference type="PIRSR" id="PIRSR602401-1"/>
    </source>
</evidence>
<keyword evidence="2 3" id="KW-0408">Iron</keyword>
<dbReference type="GO" id="GO:0016705">
    <property type="term" value="F:oxidoreductase activity, acting on paired donors, with incorporation or reduction of molecular oxygen"/>
    <property type="evidence" value="ECO:0007669"/>
    <property type="project" value="InterPro"/>
</dbReference>
<dbReference type="SUPFAM" id="SSF48264">
    <property type="entry name" value="Cytochrome P450"/>
    <property type="match status" value="1"/>
</dbReference>
<feature type="binding site" description="axial binding residue" evidence="2">
    <location>
        <position position="119"/>
    </location>
    <ligand>
        <name>heme</name>
        <dbReference type="ChEBI" id="CHEBI:30413"/>
    </ligand>
    <ligandPart>
        <name>Fe</name>
        <dbReference type="ChEBI" id="CHEBI:18248"/>
    </ligandPart>
</feature>
<dbReference type="AlphaFoldDB" id="A0A9Q1KMR9"/>
<keyword evidence="3" id="KW-0503">Monooxygenase</keyword>
<sequence length="259" mass="29979">MSTTAITLEWALTEIPCHPKKITQAQAEIDQVLGKGQARSIEESDISNLPYTKAIVKETSRLPSTSPLFVWVNVWSIYRVPSVWANPKSFVPERFLESEIDLKDRNFELVPFGTGRRMCPGMSLTHRMVHLMLATLHSFNWKLDHGLDPEDVIWKRIGDSNFQLTYYSIMEKNIIQLLKYPLPTKRKRLQCGNFGPRTSLTKFPTQGSYDDFYPMIFQFLLNAKVEKNIQRSGRLLVWAKNSKPLQPLIFLFLLISYHS</sequence>
<dbReference type="InterPro" id="IPR001128">
    <property type="entry name" value="Cyt_P450"/>
</dbReference>
<evidence type="ECO:0008006" key="6">
    <source>
        <dbReference type="Google" id="ProtNLM"/>
    </source>
</evidence>
<dbReference type="GO" id="GO:0004497">
    <property type="term" value="F:monooxygenase activity"/>
    <property type="evidence" value="ECO:0007669"/>
    <property type="project" value="UniProtKB-KW"/>
</dbReference>
<comment type="similarity">
    <text evidence="1 3">Belongs to the cytochrome P450 family.</text>
</comment>
<dbReference type="PRINTS" id="PR00463">
    <property type="entry name" value="EP450I"/>
</dbReference>
<dbReference type="Pfam" id="PF00067">
    <property type="entry name" value="p450"/>
    <property type="match status" value="2"/>
</dbReference>
<evidence type="ECO:0000313" key="4">
    <source>
        <dbReference type="EMBL" id="KAJ8447386.1"/>
    </source>
</evidence>
<evidence type="ECO:0000256" key="3">
    <source>
        <dbReference type="RuleBase" id="RU000461"/>
    </source>
</evidence>
<keyword evidence="2 3" id="KW-0349">Heme</keyword>
<evidence type="ECO:0000256" key="1">
    <source>
        <dbReference type="ARBA" id="ARBA00010617"/>
    </source>
</evidence>
<dbReference type="InterPro" id="IPR017972">
    <property type="entry name" value="Cyt_P450_CS"/>
</dbReference>
<organism evidence="4 5">
    <name type="scientific">Carnegiea gigantea</name>
    <dbReference type="NCBI Taxonomy" id="171969"/>
    <lineage>
        <taxon>Eukaryota</taxon>
        <taxon>Viridiplantae</taxon>
        <taxon>Streptophyta</taxon>
        <taxon>Embryophyta</taxon>
        <taxon>Tracheophyta</taxon>
        <taxon>Spermatophyta</taxon>
        <taxon>Magnoliopsida</taxon>
        <taxon>eudicotyledons</taxon>
        <taxon>Gunneridae</taxon>
        <taxon>Pentapetalae</taxon>
        <taxon>Caryophyllales</taxon>
        <taxon>Cactineae</taxon>
        <taxon>Cactaceae</taxon>
        <taxon>Cactoideae</taxon>
        <taxon>Echinocereeae</taxon>
        <taxon>Carnegiea</taxon>
    </lineage>
</organism>
<dbReference type="PROSITE" id="PS00086">
    <property type="entry name" value="CYTOCHROME_P450"/>
    <property type="match status" value="1"/>
</dbReference>
<accession>A0A9Q1KMR9</accession>
<dbReference type="OrthoDB" id="6764281at2759"/>